<name>A0A2T6GBG8_9PSED</name>
<feature type="domain" description="Bacterial type II secretion system protein E" evidence="4">
    <location>
        <begin position="88"/>
        <end position="459"/>
    </location>
</feature>
<dbReference type="InterPro" id="IPR001482">
    <property type="entry name" value="T2SS/T4SS_dom"/>
</dbReference>
<proteinExistence type="inferred from homology"/>
<protein>
    <submittedName>
        <fullName evidence="5">Type II secretion protein E</fullName>
    </submittedName>
</protein>
<evidence type="ECO:0000256" key="2">
    <source>
        <dbReference type="ARBA" id="ARBA00022741"/>
    </source>
</evidence>
<evidence type="ECO:0000256" key="1">
    <source>
        <dbReference type="ARBA" id="ARBA00006611"/>
    </source>
</evidence>
<dbReference type="Gene3D" id="3.40.50.300">
    <property type="entry name" value="P-loop containing nucleotide triphosphate hydrolases"/>
    <property type="match status" value="1"/>
</dbReference>
<dbReference type="RefSeq" id="WP_108546389.1">
    <property type="nucleotide sequence ID" value="NZ_PYJM01000012.1"/>
</dbReference>
<dbReference type="Proteomes" id="UP000244178">
    <property type="component" value="Unassembled WGS sequence"/>
</dbReference>
<dbReference type="CDD" id="cd01129">
    <property type="entry name" value="PulE-GspE-like"/>
    <property type="match status" value="1"/>
</dbReference>
<keyword evidence="3" id="KW-0067">ATP-binding</keyword>
<comment type="caution">
    <text evidence="5">The sequence shown here is derived from an EMBL/GenBank/DDBJ whole genome shotgun (WGS) entry which is preliminary data.</text>
</comment>
<evidence type="ECO:0000256" key="3">
    <source>
        <dbReference type="ARBA" id="ARBA00022840"/>
    </source>
</evidence>
<keyword evidence="2" id="KW-0547">Nucleotide-binding</keyword>
<dbReference type="InterPro" id="IPR027417">
    <property type="entry name" value="P-loop_NTPase"/>
</dbReference>
<dbReference type="GO" id="GO:0016887">
    <property type="term" value="F:ATP hydrolysis activity"/>
    <property type="evidence" value="ECO:0007669"/>
    <property type="project" value="TreeGrafter"/>
</dbReference>
<organism evidence="5 6">
    <name type="scientific">Pseudomonas protegens</name>
    <dbReference type="NCBI Taxonomy" id="380021"/>
    <lineage>
        <taxon>Bacteria</taxon>
        <taxon>Pseudomonadati</taxon>
        <taxon>Pseudomonadota</taxon>
        <taxon>Gammaproteobacteria</taxon>
        <taxon>Pseudomonadales</taxon>
        <taxon>Pseudomonadaceae</taxon>
        <taxon>Pseudomonas</taxon>
    </lineage>
</organism>
<dbReference type="GO" id="GO:0005524">
    <property type="term" value="F:ATP binding"/>
    <property type="evidence" value="ECO:0007669"/>
    <property type="project" value="UniProtKB-KW"/>
</dbReference>
<dbReference type="PANTHER" id="PTHR30258">
    <property type="entry name" value="TYPE II SECRETION SYSTEM PROTEIN GSPE-RELATED"/>
    <property type="match status" value="1"/>
</dbReference>
<sequence length="503" mass="56391">MQTTLVEPDEEIARYVRVTRGDDEMLDIWVADNRRSDFKVQNFVVRVQQANPGRTRLTSLPLHEIAKVKGVLTDEDTGNSVNQNKVLSYFRQAVRLGASDLHLSIGRDNSDFCYVEVRVHGELQMLECIEKDEGFALASTICLSMCDVTEKQFYPNQHQDGRIAERFTRAVGLFGARYAHMPAVGGLYVVMRLIRDDAQAVPSFDELGFLPEQITAIRRMLRRPEGIMLLSGPTGSGKSTTLRTASAFYLAQSSGTGQLPVRRLLTIEDPPEGRIPGAIQTPILADKKNVDELKRAWLLSIAYALRCDPDAILNGEIRDLESAMAAIKAALTGHLMLSTLHANDPLNIIERLEIEGVPGRMIADPQLMIGLISQRLVQRLCSHCKRPYREVAAELDKEDRQLIEARCQVEAVYMRRHEGCCHCHKGIIGRIVVAEVIAPDAQFFELYRTQSKAAAKTYWHRELGGITRNQHVLRYVNAGEVDPLSAHTVCPLDEDCYTLLKES</sequence>
<reference evidence="5 6" key="1">
    <citation type="submission" date="2018-03" db="EMBL/GenBank/DDBJ databases">
        <title>Draft genome sequence of the plant growth promoting rhizobacterium Pseudomonas protegens strain BNJ-SS-45 isolated from wheat (Triticum aestivum) rhizosphere.</title>
        <authorList>
            <person name="Bajpai A."/>
            <person name="Shende K."/>
            <person name="Meena N."/>
            <person name="Upadhyayula S.R."/>
            <person name="Suravajhala P."/>
            <person name="Medicherla K.M."/>
            <person name="Johri B.N."/>
        </authorList>
    </citation>
    <scope>NUCLEOTIDE SEQUENCE [LARGE SCALE GENOMIC DNA]</scope>
    <source>
        <strain evidence="5 6">BNJ-SS-45</strain>
    </source>
</reference>
<evidence type="ECO:0000313" key="5">
    <source>
        <dbReference type="EMBL" id="PUA41487.1"/>
    </source>
</evidence>
<dbReference type="GO" id="GO:0005886">
    <property type="term" value="C:plasma membrane"/>
    <property type="evidence" value="ECO:0007669"/>
    <property type="project" value="TreeGrafter"/>
</dbReference>
<evidence type="ECO:0000259" key="4">
    <source>
        <dbReference type="Pfam" id="PF00437"/>
    </source>
</evidence>
<evidence type="ECO:0000313" key="6">
    <source>
        <dbReference type="Proteomes" id="UP000244178"/>
    </source>
</evidence>
<dbReference type="Pfam" id="PF00437">
    <property type="entry name" value="T2SSE"/>
    <property type="match status" value="1"/>
</dbReference>
<accession>A0A2T6GBG8</accession>
<dbReference type="PANTHER" id="PTHR30258:SF2">
    <property type="entry name" value="COMG OPERON PROTEIN 1"/>
    <property type="match status" value="1"/>
</dbReference>
<comment type="similarity">
    <text evidence="1">Belongs to the GSP E family.</text>
</comment>
<dbReference type="SUPFAM" id="SSF52540">
    <property type="entry name" value="P-loop containing nucleoside triphosphate hydrolases"/>
    <property type="match status" value="1"/>
</dbReference>
<dbReference type="EMBL" id="PYJM01000012">
    <property type="protein sequence ID" value="PUA41487.1"/>
    <property type="molecule type" value="Genomic_DNA"/>
</dbReference>
<gene>
    <name evidence="5" type="ORF">C5U62_31455</name>
</gene>
<dbReference type="Gene3D" id="3.30.450.90">
    <property type="match status" value="1"/>
</dbReference>
<dbReference type="AlphaFoldDB" id="A0A2T6GBG8"/>